<evidence type="ECO:0000313" key="2">
    <source>
        <dbReference type="Proteomes" id="UP000789525"/>
    </source>
</evidence>
<feature type="non-terminal residue" evidence="1">
    <location>
        <position position="121"/>
    </location>
</feature>
<comment type="caution">
    <text evidence="1">The sequence shown here is derived from an EMBL/GenBank/DDBJ whole genome shotgun (WGS) entry which is preliminary data.</text>
</comment>
<evidence type="ECO:0000313" key="1">
    <source>
        <dbReference type="EMBL" id="CAG8776022.1"/>
    </source>
</evidence>
<sequence length="121" mass="14545">YKNCKSKVRYFPDTESDEESKNKAIQFRKSIDAQRIQNTISEVDDLEEDKIYDSNEDADKDFNDHDYIKEDDMELEEGDVNIGLKIISIQKKEYDMEEVFDFEKFNDDQFNEQSWIDQFLD</sequence>
<feature type="non-terminal residue" evidence="1">
    <location>
        <position position="1"/>
    </location>
</feature>
<organism evidence="1 2">
    <name type="scientific">Acaulospora colombiana</name>
    <dbReference type="NCBI Taxonomy" id="27376"/>
    <lineage>
        <taxon>Eukaryota</taxon>
        <taxon>Fungi</taxon>
        <taxon>Fungi incertae sedis</taxon>
        <taxon>Mucoromycota</taxon>
        <taxon>Glomeromycotina</taxon>
        <taxon>Glomeromycetes</taxon>
        <taxon>Diversisporales</taxon>
        <taxon>Acaulosporaceae</taxon>
        <taxon>Acaulospora</taxon>
    </lineage>
</organism>
<dbReference type="Proteomes" id="UP000789525">
    <property type="component" value="Unassembled WGS sequence"/>
</dbReference>
<name>A0ACA9R4M3_9GLOM</name>
<reference evidence="1" key="1">
    <citation type="submission" date="2021-06" db="EMBL/GenBank/DDBJ databases">
        <authorList>
            <person name="Kallberg Y."/>
            <person name="Tangrot J."/>
            <person name="Rosling A."/>
        </authorList>
    </citation>
    <scope>NUCLEOTIDE SEQUENCE</scope>
    <source>
        <strain evidence="1">CL356</strain>
    </source>
</reference>
<gene>
    <name evidence="1" type="ORF">ACOLOM_LOCUS14093</name>
</gene>
<protein>
    <submittedName>
        <fullName evidence="1">9846_t:CDS:1</fullName>
    </submittedName>
</protein>
<keyword evidence="2" id="KW-1185">Reference proteome</keyword>
<accession>A0ACA9R4M3</accession>
<dbReference type="EMBL" id="CAJVPT010068127">
    <property type="protein sequence ID" value="CAG8776022.1"/>
    <property type="molecule type" value="Genomic_DNA"/>
</dbReference>
<proteinExistence type="predicted"/>